<accession>A0AAD4CFG2</accession>
<feature type="compositionally biased region" description="Basic and acidic residues" evidence="1">
    <location>
        <begin position="746"/>
        <end position="764"/>
    </location>
</feature>
<evidence type="ECO:0000313" key="3">
    <source>
        <dbReference type="EMBL" id="KAF9884823.1"/>
    </source>
</evidence>
<keyword evidence="4" id="KW-1185">Reference proteome</keyword>
<sequence>MVQDLFDSEDALSTTLVSGNKEEPKTSLCYRCRSLDLTVDKFIIGGKSTAVDIPQDPQRYEPKKAKETFRVKSGRNRRHFNTLPYLRDNRHICPLCDLIYRAIARYGKTNVDDNTSCSLTWELHGREPLRKGDGFINKTRRIRLNWNEKPGNQQEVYLMLVAPQDPLRPNSDASAKYQKNNHFLGRGFGDQKEKQALIKSWIDLCVEGHELCRDNHGTKEAFMDLIKETYFGVIDVADMQLKSLPMGANRTPEPYVALSYVWGRKAQHDPPYMTTRRTVMTHILHGGLETAWERLPRTIQDAMLIVSRLGYRYLWIDSLCIVQDSNSSWQLNASAMHLVYGNAQFTICAADGGDSSTGLRAVQPVLRTMRPAENAPEAMAPATEVGNPDDIYSEPMSAECAPGVRLMVTRPLEAVVSDSVWSKRAWTFEERILSRRCLIFAEGRVYWQCRAISISQDIHTDGSSKGLSLDLTNSPLRTLQELQRRPLWSYMSYVSMYTGRLLTKQRDALAAFQGISWLLGRYMDTPFLFGLPASHFDLALLWGPLEALKQRKPGCGSQTGQQTCTVDELGNCTCQAEQESFGDLEFPTWAWAGWMGAKIEYQSGMLDGCLENVREWLINHTWIQWHIRDEKGHLQPLWDILIQETTVPYFSGPPGNQEDRLWGGYPVLRIPTRQPRQPPPAIVAGPGNRPPHDAGLKPAGPPRPHFLVAPNGVESSAVVDSAMRPRRPRSPTSDIYIPMPYKARANIREQEEPDPSRRSRDHKYSSSISDEYEISETEVLPADSRSDQSHEYERVTNKRYVQRQTQHDIEETDSTLSASIVERVDNSAYVGKSHSGFTPSPFDEANFHTQPPKTDQYGRLIPGNIPRSENKFRAILPDNPFGVLRRKPGRKRKSPASLRFMPIIQFWTWRSELHVVIRDANTKGTIKQSGTGLCQCDIVDAEGDWCGSIVLDDRWIRARQAHIFTFIAISEAKRFTMDECPVWTYYIPKEREESEWDLYYVLLLERNDERGLWERAGLGKVFQAAFRDNVWAEIKLG</sequence>
<reference evidence="3" key="1">
    <citation type="journal article" date="2019" name="Beilstein J. Org. Chem.">
        <title>Nanangenines: drimane sesquiterpenoids as the dominant metabolite cohort of a novel Australian fungus, Aspergillus nanangensis.</title>
        <authorList>
            <person name="Lacey H.J."/>
            <person name="Gilchrist C.L.M."/>
            <person name="Crombie A."/>
            <person name="Kalaitzis J.A."/>
            <person name="Vuong D."/>
            <person name="Rutledge P.J."/>
            <person name="Turner P."/>
            <person name="Pitt J.I."/>
            <person name="Lacey E."/>
            <person name="Chooi Y.H."/>
            <person name="Piggott A.M."/>
        </authorList>
    </citation>
    <scope>NUCLEOTIDE SEQUENCE</scope>
    <source>
        <strain evidence="3">MST-FP2251</strain>
    </source>
</reference>
<evidence type="ECO:0000259" key="2">
    <source>
        <dbReference type="Pfam" id="PF06985"/>
    </source>
</evidence>
<feature type="compositionally biased region" description="Basic and acidic residues" evidence="1">
    <location>
        <begin position="784"/>
        <end position="796"/>
    </location>
</feature>
<proteinExistence type="predicted"/>
<dbReference type="AlphaFoldDB" id="A0AAD4CFG2"/>
<dbReference type="InterPro" id="IPR010730">
    <property type="entry name" value="HET"/>
</dbReference>
<evidence type="ECO:0000313" key="4">
    <source>
        <dbReference type="Proteomes" id="UP001194746"/>
    </source>
</evidence>
<evidence type="ECO:0000256" key="1">
    <source>
        <dbReference type="SAM" id="MobiDB-lite"/>
    </source>
</evidence>
<feature type="region of interest" description="Disordered" evidence="1">
    <location>
        <begin position="673"/>
        <end position="703"/>
    </location>
</feature>
<name>A0AAD4CFG2_ASPNN</name>
<dbReference type="EMBL" id="VCAU01000111">
    <property type="protein sequence ID" value="KAF9884823.1"/>
    <property type="molecule type" value="Genomic_DNA"/>
</dbReference>
<reference evidence="3" key="2">
    <citation type="submission" date="2020-02" db="EMBL/GenBank/DDBJ databases">
        <authorList>
            <person name="Gilchrist C.L.M."/>
            <person name="Chooi Y.-H."/>
        </authorList>
    </citation>
    <scope>NUCLEOTIDE SEQUENCE</scope>
    <source>
        <strain evidence="3">MST-FP2251</strain>
    </source>
</reference>
<feature type="domain" description="Heterokaryon incompatibility" evidence="2">
    <location>
        <begin position="255"/>
        <end position="430"/>
    </location>
</feature>
<protein>
    <recommendedName>
        <fullName evidence="2">Heterokaryon incompatibility domain-containing protein</fullName>
    </recommendedName>
</protein>
<dbReference type="Pfam" id="PF06985">
    <property type="entry name" value="HET"/>
    <property type="match status" value="1"/>
</dbReference>
<dbReference type="PANTHER" id="PTHR33112">
    <property type="entry name" value="DOMAIN PROTEIN, PUTATIVE-RELATED"/>
    <property type="match status" value="1"/>
</dbReference>
<dbReference type="Proteomes" id="UP001194746">
    <property type="component" value="Unassembled WGS sequence"/>
</dbReference>
<comment type="caution">
    <text evidence="3">The sequence shown here is derived from an EMBL/GenBank/DDBJ whole genome shotgun (WGS) entry which is preliminary data.</text>
</comment>
<dbReference type="PANTHER" id="PTHR33112:SF12">
    <property type="entry name" value="HETEROKARYON INCOMPATIBILITY DOMAIN-CONTAINING PROTEIN"/>
    <property type="match status" value="1"/>
</dbReference>
<organism evidence="3 4">
    <name type="scientific">Aspergillus nanangensis</name>
    <dbReference type="NCBI Taxonomy" id="2582783"/>
    <lineage>
        <taxon>Eukaryota</taxon>
        <taxon>Fungi</taxon>
        <taxon>Dikarya</taxon>
        <taxon>Ascomycota</taxon>
        <taxon>Pezizomycotina</taxon>
        <taxon>Eurotiomycetes</taxon>
        <taxon>Eurotiomycetidae</taxon>
        <taxon>Eurotiales</taxon>
        <taxon>Aspergillaceae</taxon>
        <taxon>Aspergillus</taxon>
        <taxon>Aspergillus subgen. Circumdati</taxon>
    </lineage>
</organism>
<gene>
    <name evidence="3" type="ORF">FE257_001239</name>
</gene>
<feature type="region of interest" description="Disordered" evidence="1">
    <location>
        <begin position="717"/>
        <end position="811"/>
    </location>
</feature>